<name>A0A1Z4JRB4_LEPBY</name>
<evidence type="ECO:0000313" key="2">
    <source>
        <dbReference type="Proteomes" id="UP000217895"/>
    </source>
</evidence>
<keyword evidence="2" id="KW-1185">Reference proteome</keyword>
<dbReference type="EMBL" id="AP018204">
    <property type="protein sequence ID" value="BAY59244.1"/>
    <property type="molecule type" value="Genomic_DNA"/>
</dbReference>
<evidence type="ECO:0000313" key="1">
    <source>
        <dbReference type="EMBL" id="BAY59244.1"/>
    </source>
</evidence>
<organism evidence="1 2">
    <name type="scientific">Leptolyngbya boryana NIES-2135</name>
    <dbReference type="NCBI Taxonomy" id="1973484"/>
    <lineage>
        <taxon>Bacteria</taxon>
        <taxon>Bacillati</taxon>
        <taxon>Cyanobacteriota</taxon>
        <taxon>Cyanophyceae</taxon>
        <taxon>Leptolyngbyales</taxon>
        <taxon>Leptolyngbyaceae</taxon>
        <taxon>Leptolyngbya group</taxon>
        <taxon>Leptolyngbya</taxon>
    </lineage>
</organism>
<dbReference type="AlphaFoldDB" id="A0A1Z4JRB4"/>
<dbReference type="Proteomes" id="UP000217895">
    <property type="component" value="Plasmid Plasmid1 dna"/>
</dbReference>
<sequence>MMMTPGLEANDCPNRRTCGEIVEYTAEERAELIRVEVARGRRRRRRIAVSRHEAAVMMLMARGNPQTLAEFDVPELLTTLTRSLTTIQQVIAEQYEGQFIAPPNTEAHRYNVKKKRIRVDSNEDGTVSEVEYRAVYWYNKLSADEQIFEPVIEERRVKEIHLSHNDDPRNLEGRRGIERRNRLTLLRNRLGAIAAELAEVVELMQAPLVISSPLDQPDEQEAGQNLED</sequence>
<proteinExistence type="predicted"/>
<accession>A0A1Z4JRB4</accession>
<protein>
    <submittedName>
        <fullName evidence="1">Uncharacterized protein</fullName>
    </submittedName>
</protein>
<keyword evidence="1" id="KW-0614">Plasmid</keyword>
<gene>
    <name evidence="1" type="ORF">NIES2135_61210</name>
</gene>
<reference evidence="1 2" key="1">
    <citation type="submission" date="2017-06" db="EMBL/GenBank/DDBJ databases">
        <title>Genome sequencing of cyanobaciteial culture collection at National Institute for Environmental Studies (NIES).</title>
        <authorList>
            <person name="Hirose Y."/>
            <person name="Shimura Y."/>
            <person name="Fujisawa T."/>
            <person name="Nakamura Y."/>
            <person name="Kawachi M."/>
        </authorList>
    </citation>
    <scope>NUCLEOTIDE SEQUENCE [LARGE SCALE GENOMIC DNA]</scope>
    <source>
        <strain evidence="1 2">NIES-2135</strain>
        <plasmid evidence="2">Plasmid Plasmid1 dna</plasmid>
    </source>
</reference>
<geneLocation type="plasmid" evidence="1">
    <name>plasmid1</name>
</geneLocation>